<feature type="region of interest" description="Disordered" evidence="1">
    <location>
        <begin position="135"/>
        <end position="154"/>
    </location>
</feature>
<evidence type="ECO:0000256" key="1">
    <source>
        <dbReference type="SAM" id="MobiDB-lite"/>
    </source>
</evidence>
<keyword evidence="2" id="KW-0812">Transmembrane</keyword>
<keyword evidence="2" id="KW-0472">Membrane</keyword>
<dbReference type="EMBL" id="JAUKUD010000002">
    <property type="protein sequence ID" value="KAK0750974.1"/>
    <property type="molecule type" value="Genomic_DNA"/>
</dbReference>
<dbReference type="AlphaFoldDB" id="A0AA40K9E8"/>
<sequence>MALLNPVYGLVVPFLLFFTMPFAIFAGFTTALAFMVLMFRVFIVYFEIALALVPEFLTRRIRYRHVPFEAPRPLQPSWTITRDHSLQLSIPPTSTVNSESEHGSPARSPLRSGYTTPGTLHPRHRQQATHAFSMLPKSHRRSHSHASAGSAGTITPMHEGEVLLATEAALTPSVGLDRDFEGIGGWRLDGNEDEDGSWTNINSRLELPGDRMSISAHHRSRSRSLGPLTPAEGPLLLSSGFGVGTGAQSPVERQASPSSSRRTTRAMRQLPSAPAAVDTDNGYFPKVLSPVAKSGSSQQNGSR</sequence>
<comment type="caution">
    <text evidence="3">The sequence shown here is derived from an EMBL/GenBank/DDBJ whole genome shotgun (WGS) entry which is preliminary data.</text>
</comment>
<feature type="region of interest" description="Disordered" evidence="1">
    <location>
        <begin position="89"/>
        <end position="126"/>
    </location>
</feature>
<evidence type="ECO:0000313" key="3">
    <source>
        <dbReference type="EMBL" id="KAK0750974.1"/>
    </source>
</evidence>
<accession>A0AA40K9E8</accession>
<feature type="compositionally biased region" description="Polar residues" evidence="1">
    <location>
        <begin position="89"/>
        <end position="98"/>
    </location>
</feature>
<feature type="region of interest" description="Disordered" evidence="1">
    <location>
        <begin position="214"/>
        <end position="303"/>
    </location>
</feature>
<dbReference type="Proteomes" id="UP001172155">
    <property type="component" value="Unassembled WGS sequence"/>
</dbReference>
<keyword evidence="4" id="KW-1185">Reference proteome</keyword>
<feature type="transmembrane region" description="Helical" evidence="2">
    <location>
        <begin position="7"/>
        <end position="26"/>
    </location>
</feature>
<protein>
    <submittedName>
        <fullName evidence="3">Uncharacterized protein</fullName>
    </submittedName>
</protein>
<evidence type="ECO:0000313" key="4">
    <source>
        <dbReference type="Proteomes" id="UP001172155"/>
    </source>
</evidence>
<proteinExistence type="predicted"/>
<feature type="transmembrane region" description="Helical" evidence="2">
    <location>
        <begin position="32"/>
        <end position="53"/>
    </location>
</feature>
<name>A0AA40K9E8_9PEZI</name>
<reference evidence="3" key="1">
    <citation type="submission" date="2023-06" db="EMBL/GenBank/DDBJ databases">
        <title>Genome-scale phylogeny and comparative genomics of the fungal order Sordariales.</title>
        <authorList>
            <consortium name="Lawrence Berkeley National Laboratory"/>
            <person name="Hensen N."/>
            <person name="Bonometti L."/>
            <person name="Westerberg I."/>
            <person name="Brannstrom I.O."/>
            <person name="Guillou S."/>
            <person name="Cros-Aarteil S."/>
            <person name="Calhoun S."/>
            <person name="Haridas S."/>
            <person name="Kuo A."/>
            <person name="Mondo S."/>
            <person name="Pangilinan J."/>
            <person name="Riley R."/>
            <person name="LaButti K."/>
            <person name="Andreopoulos B."/>
            <person name="Lipzen A."/>
            <person name="Chen C."/>
            <person name="Yanf M."/>
            <person name="Daum C."/>
            <person name="Ng V."/>
            <person name="Clum A."/>
            <person name="Steindorff A."/>
            <person name="Ohm R."/>
            <person name="Martin F."/>
            <person name="Silar P."/>
            <person name="Natvig D."/>
            <person name="Lalanne C."/>
            <person name="Gautier V."/>
            <person name="Ament-velasquez S.L."/>
            <person name="Kruys A."/>
            <person name="Hutchinson M.I."/>
            <person name="Powell A.J."/>
            <person name="Barry K."/>
            <person name="Miller A.N."/>
            <person name="Grigoriev I.V."/>
            <person name="Debuchy R."/>
            <person name="Gladieux P."/>
            <person name="Thoren M.H."/>
            <person name="Johannesson H."/>
        </authorList>
    </citation>
    <scope>NUCLEOTIDE SEQUENCE</scope>
    <source>
        <strain evidence="3">SMH3187-1</strain>
    </source>
</reference>
<organism evidence="3 4">
    <name type="scientific">Schizothecium vesticola</name>
    <dbReference type="NCBI Taxonomy" id="314040"/>
    <lineage>
        <taxon>Eukaryota</taxon>
        <taxon>Fungi</taxon>
        <taxon>Dikarya</taxon>
        <taxon>Ascomycota</taxon>
        <taxon>Pezizomycotina</taxon>
        <taxon>Sordariomycetes</taxon>
        <taxon>Sordariomycetidae</taxon>
        <taxon>Sordariales</taxon>
        <taxon>Schizotheciaceae</taxon>
        <taxon>Schizothecium</taxon>
    </lineage>
</organism>
<feature type="compositionally biased region" description="Low complexity" evidence="1">
    <location>
        <begin position="253"/>
        <end position="269"/>
    </location>
</feature>
<keyword evidence="2" id="KW-1133">Transmembrane helix</keyword>
<gene>
    <name evidence="3" type="ORF">B0T18DRAFT_59804</name>
</gene>
<feature type="compositionally biased region" description="Polar residues" evidence="1">
    <location>
        <begin position="294"/>
        <end position="303"/>
    </location>
</feature>
<evidence type="ECO:0000256" key="2">
    <source>
        <dbReference type="SAM" id="Phobius"/>
    </source>
</evidence>